<reference evidence="1 2" key="1">
    <citation type="submission" date="2020-10" db="EMBL/GenBank/DDBJ databases">
        <title>Thermofilum lucidum 3507LT sp. nov. a novel member of Thermofilaceae family isolated from Chile hot spring, and proposal of description order Thermofilales.</title>
        <authorList>
            <person name="Zayulina K.S."/>
            <person name="Elcheninov A.G."/>
            <person name="Toshchakov S.V."/>
            <person name="Kublanov I.V."/>
        </authorList>
    </citation>
    <scope>NUCLEOTIDE SEQUENCE [LARGE SCALE GENOMIC DNA]</scope>
    <source>
        <strain evidence="1 2">3507LT</strain>
    </source>
</reference>
<dbReference type="AlphaFoldDB" id="A0A7L9FJM8"/>
<organism evidence="1 2">
    <name type="scientific">Infirmifilum lucidum</name>
    <dbReference type="NCBI Taxonomy" id="2776706"/>
    <lineage>
        <taxon>Archaea</taxon>
        <taxon>Thermoproteota</taxon>
        <taxon>Thermoprotei</taxon>
        <taxon>Thermofilales</taxon>
        <taxon>Thermofilaceae</taxon>
        <taxon>Infirmifilum</taxon>
    </lineage>
</organism>
<proteinExistence type="predicted"/>
<name>A0A7L9FJM8_9CREN</name>
<dbReference type="InParanoid" id="A0A7L9FJM8"/>
<dbReference type="EMBL" id="CP062310">
    <property type="protein sequence ID" value="QOJ78995.1"/>
    <property type="molecule type" value="Genomic_DNA"/>
</dbReference>
<accession>A0A7L9FJM8</accession>
<gene>
    <name evidence="1" type="ORF">IG193_00575</name>
</gene>
<sequence>MRREVSVDMPVSSTASIPLYTSEYDAEKDFFPDILSLRMPVITRWSRLEFYRFASKVSGGRDGLQLD</sequence>
<protein>
    <submittedName>
        <fullName evidence="1">Uncharacterized protein</fullName>
    </submittedName>
</protein>
<dbReference type="KEGG" id="thel:IG193_00575"/>
<dbReference type="GeneID" id="59148345"/>
<keyword evidence="2" id="KW-1185">Reference proteome</keyword>
<evidence type="ECO:0000313" key="2">
    <source>
        <dbReference type="Proteomes" id="UP000594121"/>
    </source>
</evidence>
<evidence type="ECO:0000313" key="1">
    <source>
        <dbReference type="EMBL" id="QOJ78995.1"/>
    </source>
</evidence>
<dbReference type="RefSeq" id="WP_192818967.1">
    <property type="nucleotide sequence ID" value="NZ_CP062310.1"/>
</dbReference>
<dbReference type="Proteomes" id="UP000594121">
    <property type="component" value="Chromosome"/>
</dbReference>